<feature type="region of interest" description="Disordered" evidence="1">
    <location>
        <begin position="549"/>
        <end position="592"/>
    </location>
</feature>
<feature type="region of interest" description="Disordered" evidence="1">
    <location>
        <begin position="809"/>
        <end position="832"/>
    </location>
</feature>
<accession>A0A1L7X2A3</accession>
<feature type="region of interest" description="Disordered" evidence="1">
    <location>
        <begin position="706"/>
        <end position="735"/>
    </location>
</feature>
<dbReference type="InterPro" id="IPR045153">
    <property type="entry name" value="Est1/Ebs1-like"/>
</dbReference>
<dbReference type="InterPro" id="IPR011990">
    <property type="entry name" value="TPR-like_helical_dom_sf"/>
</dbReference>
<dbReference type="PANTHER" id="PTHR15696:SF36">
    <property type="entry name" value="NONSENSE-MEDIATED MRNA DECAY FACTOR"/>
    <property type="match status" value="1"/>
</dbReference>
<keyword evidence="5" id="KW-1185">Reference proteome</keyword>
<dbReference type="Proteomes" id="UP000184330">
    <property type="component" value="Unassembled WGS sequence"/>
</dbReference>
<dbReference type="Pfam" id="PF10374">
    <property type="entry name" value="EST1"/>
    <property type="match status" value="1"/>
</dbReference>
<dbReference type="AlphaFoldDB" id="A0A1L7X2A3"/>
<evidence type="ECO:0000259" key="3">
    <source>
        <dbReference type="Pfam" id="PF10374"/>
    </source>
</evidence>
<feature type="region of interest" description="Disordered" evidence="1">
    <location>
        <begin position="757"/>
        <end position="797"/>
    </location>
</feature>
<dbReference type="OrthoDB" id="69928at2759"/>
<dbReference type="PANTHER" id="PTHR15696">
    <property type="entry name" value="SMG-7 SUPPRESSOR WITH MORPHOLOGICAL EFFECT ON GENITALIA PROTEIN 7"/>
    <property type="match status" value="1"/>
</dbReference>
<feature type="domain" description="Telomerase activating protein Est1-like N-terminal" evidence="3">
    <location>
        <begin position="62"/>
        <end position="180"/>
    </location>
</feature>
<name>A0A1L7X2A3_9HELO</name>
<evidence type="ECO:0000313" key="5">
    <source>
        <dbReference type="Proteomes" id="UP000184330"/>
    </source>
</evidence>
<feature type="compositionally biased region" description="Polar residues" evidence="1">
    <location>
        <begin position="782"/>
        <end position="793"/>
    </location>
</feature>
<feature type="compositionally biased region" description="Polar residues" evidence="1">
    <location>
        <begin position="757"/>
        <end position="772"/>
    </location>
</feature>
<dbReference type="InterPro" id="IPR019458">
    <property type="entry name" value="Est1-like_N"/>
</dbReference>
<feature type="compositionally biased region" description="Polar residues" evidence="1">
    <location>
        <begin position="559"/>
        <end position="572"/>
    </location>
</feature>
<dbReference type="EMBL" id="FJOG01000013">
    <property type="protein sequence ID" value="CZR59150.1"/>
    <property type="molecule type" value="Genomic_DNA"/>
</dbReference>
<feature type="domain" description="DNA/RNA-binding" evidence="2">
    <location>
        <begin position="189"/>
        <end position="472"/>
    </location>
</feature>
<evidence type="ECO:0000313" key="4">
    <source>
        <dbReference type="EMBL" id="CZR59150.1"/>
    </source>
</evidence>
<dbReference type="Gene3D" id="1.25.40.10">
    <property type="entry name" value="Tetratricopeptide repeat domain"/>
    <property type="match status" value="1"/>
</dbReference>
<protein>
    <recommendedName>
        <fullName evidence="6">Protein SMG7</fullName>
    </recommendedName>
</protein>
<evidence type="ECO:0000259" key="2">
    <source>
        <dbReference type="Pfam" id="PF10373"/>
    </source>
</evidence>
<feature type="compositionally biased region" description="Low complexity" evidence="1">
    <location>
        <begin position="710"/>
        <end position="719"/>
    </location>
</feature>
<dbReference type="Pfam" id="PF10373">
    <property type="entry name" value="EST1_DNA_bind"/>
    <property type="match status" value="1"/>
</dbReference>
<evidence type="ECO:0000256" key="1">
    <source>
        <dbReference type="SAM" id="MobiDB-lite"/>
    </source>
</evidence>
<dbReference type="SUPFAM" id="SSF48452">
    <property type="entry name" value="TPR-like"/>
    <property type="match status" value="1"/>
</dbReference>
<dbReference type="STRING" id="576137.A0A1L7X2A3"/>
<proteinExistence type="predicted"/>
<evidence type="ECO:0008006" key="6">
    <source>
        <dbReference type="Google" id="ProtNLM"/>
    </source>
</evidence>
<reference evidence="4 5" key="1">
    <citation type="submission" date="2016-03" db="EMBL/GenBank/DDBJ databases">
        <authorList>
            <person name="Ploux O."/>
        </authorList>
    </citation>
    <scope>NUCLEOTIDE SEQUENCE [LARGE SCALE GENOMIC DNA]</scope>
    <source>
        <strain evidence="4 5">UAMH 11012</strain>
    </source>
</reference>
<organism evidence="4 5">
    <name type="scientific">Phialocephala subalpina</name>
    <dbReference type="NCBI Taxonomy" id="576137"/>
    <lineage>
        <taxon>Eukaryota</taxon>
        <taxon>Fungi</taxon>
        <taxon>Dikarya</taxon>
        <taxon>Ascomycota</taxon>
        <taxon>Pezizomycotina</taxon>
        <taxon>Leotiomycetes</taxon>
        <taxon>Helotiales</taxon>
        <taxon>Mollisiaceae</taxon>
        <taxon>Phialocephala</taxon>
        <taxon>Phialocephala fortinii species complex</taxon>
    </lineage>
</organism>
<sequence>MASPVQQKWRYAQQVEAALRALMSGQAFPLYEEIEDLIKQLRVACEATIFLDFEYATTARVGQKLWDAHVLINNRYRKMVDGFKKPDKKQQVVERRKLEKHYVDFLKTSQHFYKGYIQRLASHFAGMRNLRRIAHRLSLETLSVDERVRVTPEVEGMIEASCHSTLLRLGDLSRYRNQIRTKDRSWDSAMAYYSLANDLCPDKGSAHNQMAVIALADGNHLDAVYHLFRAIAVKEPHPLAEGNLEIEFKKIRQQKRLAGKSDSLTTLVWWFVLLHARFHEGQEFSTRQELEKEVLSRLAILLKEQSFGDVLEKTVIISIAAESFAAHRLSKEGEDATAESTNSYVFCLEFNVRMLLVLLQVLSPELDQDLSGEDIPANETKPEKPRETVTAVARRVLPALRQYSTWLAGGAEVVLAACAWNPVVKMQSKEMWNTYAIVLTKLLNAFPAGELPGVNYLLEEDETTVGFEPLRKSYLYPECDLFTDHAGVPKVRSTDPGVERHHPNVEMLSRVRDILLTAACLESKEIIPIKWKEANGQHSFTYTNDAVPLASPQQPEPPTSSIAAHTPTTASFSPEKMSGWNNHDTNPDESVSGVESMENFMSRMVEDLVERPSNGHSAINETSYGMHSLTANEIFAPIASNGFEAQPRLQSTPKMLPSLTGLYNSAFTPQAHELQATSPNRPGTARELSPLSLSTRENRLTAAQALDEITGFSTSKTGSGSWGRGSQRPSSGSFQQPVNQILQESLAQQYMPYSSDFTQSSSLYGNTPQPHNRLNGDYSKGNPFNTGNGNSTHYAGASDFDRTTMLQSSVWNGSQPGGWAQYVQTPPGRQGG</sequence>
<gene>
    <name evidence="4" type="ORF">PAC_09042</name>
</gene>
<dbReference type="InterPro" id="IPR018834">
    <property type="entry name" value="DNA/RNA-bd_Est1-type"/>
</dbReference>